<dbReference type="Pfam" id="PF04140">
    <property type="entry name" value="ICMT"/>
    <property type="match status" value="1"/>
</dbReference>
<feature type="transmembrane region" description="Helical" evidence="5">
    <location>
        <begin position="151"/>
        <end position="174"/>
    </location>
</feature>
<organism evidence="6 7">
    <name type="scientific">Somion occarium</name>
    <dbReference type="NCBI Taxonomy" id="3059160"/>
    <lineage>
        <taxon>Eukaryota</taxon>
        <taxon>Fungi</taxon>
        <taxon>Dikarya</taxon>
        <taxon>Basidiomycota</taxon>
        <taxon>Agaricomycotina</taxon>
        <taxon>Agaricomycetes</taxon>
        <taxon>Polyporales</taxon>
        <taxon>Cerrenaceae</taxon>
        <taxon>Somion</taxon>
    </lineage>
</organism>
<evidence type="ECO:0000313" key="7">
    <source>
        <dbReference type="Proteomes" id="UP001497453"/>
    </source>
</evidence>
<proteinExistence type="inferred from homology"/>
<feature type="transmembrane region" description="Helical" evidence="5">
    <location>
        <begin position="186"/>
        <end position="204"/>
    </location>
</feature>
<keyword evidence="4 5" id="KW-0472">Membrane</keyword>
<comment type="subcellular location">
    <subcellularLocation>
        <location evidence="5">Endoplasmic reticulum membrane</location>
        <topology evidence="5">Multi-pass membrane protein</topology>
    </subcellularLocation>
    <subcellularLocation>
        <location evidence="1">Membrane</location>
        <topology evidence="1">Multi-pass membrane protein</topology>
    </subcellularLocation>
</comment>
<dbReference type="PANTHER" id="PTHR12714:SF9">
    <property type="entry name" value="PROTEIN-S-ISOPRENYLCYSTEINE O-METHYLTRANSFERASE"/>
    <property type="match status" value="1"/>
</dbReference>
<dbReference type="EMBL" id="OZ037950">
    <property type="protein sequence ID" value="CAL1713329.1"/>
    <property type="molecule type" value="Genomic_DNA"/>
</dbReference>
<feature type="transmembrane region" description="Helical" evidence="5">
    <location>
        <begin position="9"/>
        <end position="27"/>
    </location>
</feature>
<evidence type="ECO:0000313" key="6">
    <source>
        <dbReference type="EMBL" id="CAL1713329.1"/>
    </source>
</evidence>
<keyword evidence="5" id="KW-0949">S-adenosyl-L-methionine</keyword>
<dbReference type="PANTHER" id="PTHR12714">
    <property type="entry name" value="PROTEIN-S ISOPRENYLCYSTEINE O-METHYLTRANSFERASE"/>
    <property type="match status" value="1"/>
</dbReference>
<evidence type="ECO:0000256" key="3">
    <source>
        <dbReference type="ARBA" id="ARBA00022989"/>
    </source>
</evidence>
<comment type="similarity">
    <text evidence="5">Belongs to the class VI-like SAM-binding methyltransferase superfamily. Isoprenylcysteine carboxyl methyltransferase family.</text>
</comment>
<dbReference type="EC" id="2.1.1.100" evidence="5"/>
<keyword evidence="3 5" id="KW-1133">Transmembrane helix</keyword>
<dbReference type="Proteomes" id="UP001497453">
    <property type="component" value="Chromosome 7"/>
</dbReference>
<evidence type="ECO:0000256" key="1">
    <source>
        <dbReference type="ARBA" id="ARBA00004141"/>
    </source>
</evidence>
<dbReference type="Gene3D" id="1.20.120.1630">
    <property type="match status" value="1"/>
</dbReference>
<sequence length="237" mass="26570">MPTRDPSFIVRLPLLPILAFAVHKVMFPPNPPPTPNERLKFEVNKKTRDIIPSAASWLPQSIGVVSHVVSLCEVYVLLCKLLPSANYTPLSSLHIRLSATFGLGFLLACLGFGLRMVCYQKLGRHFTFELAVRKKHTLITDGPYAWMRHPAYAGALVHVAGMLLCQFGPGSWWYEGGLWQTIGGKLLSSVMFSLVATLVAWLGTRMQKEDVVLKEQFGAQWGRWAKKTPDMIIPYVY</sequence>
<evidence type="ECO:0000256" key="5">
    <source>
        <dbReference type="RuleBase" id="RU362022"/>
    </source>
</evidence>
<protein>
    <recommendedName>
        <fullName evidence="5">Protein-S-isoprenylcysteine O-methyltransferase</fullName>
        <ecNumber evidence="5">2.1.1.100</ecNumber>
    </recommendedName>
</protein>
<evidence type="ECO:0000256" key="4">
    <source>
        <dbReference type="ARBA" id="ARBA00023136"/>
    </source>
</evidence>
<keyword evidence="5" id="KW-0256">Endoplasmic reticulum</keyword>
<keyword evidence="7" id="KW-1185">Reference proteome</keyword>
<keyword evidence="5" id="KW-0489">Methyltransferase</keyword>
<keyword evidence="5" id="KW-0808">Transferase</keyword>
<dbReference type="InterPro" id="IPR007269">
    <property type="entry name" value="ICMT_MeTrfase"/>
</dbReference>
<name>A0ABP1E1B5_9APHY</name>
<gene>
    <name evidence="6" type="ORF">GFSPODELE1_LOCUS9257</name>
</gene>
<accession>A0ABP1E1B5</accession>
<evidence type="ECO:0000256" key="2">
    <source>
        <dbReference type="ARBA" id="ARBA00022692"/>
    </source>
</evidence>
<reference evidence="7" key="1">
    <citation type="submission" date="2024-04" db="EMBL/GenBank/DDBJ databases">
        <authorList>
            <person name="Shaw F."/>
            <person name="Minotto A."/>
        </authorList>
    </citation>
    <scope>NUCLEOTIDE SEQUENCE [LARGE SCALE GENOMIC DNA]</scope>
</reference>
<feature type="transmembrane region" description="Helical" evidence="5">
    <location>
        <begin position="93"/>
        <end position="114"/>
    </location>
</feature>
<keyword evidence="2 5" id="KW-0812">Transmembrane</keyword>
<comment type="catalytic activity">
    <reaction evidence="5">
        <text>[protein]-C-terminal S-[(2E,6E)-farnesyl]-L-cysteine + S-adenosyl-L-methionine = [protein]-C-terminal S-[(2E,6E)-farnesyl]-L-cysteine methyl ester + S-adenosyl-L-homocysteine</text>
        <dbReference type="Rhea" id="RHEA:21672"/>
        <dbReference type="Rhea" id="RHEA-COMP:12125"/>
        <dbReference type="Rhea" id="RHEA-COMP:12126"/>
        <dbReference type="ChEBI" id="CHEBI:57856"/>
        <dbReference type="ChEBI" id="CHEBI:59789"/>
        <dbReference type="ChEBI" id="CHEBI:90510"/>
        <dbReference type="ChEBI" id="CHEBI:90511"/>
        <dbReference type="EC" id="2.1.1.100"/>
    </reaction>
</comment>